<sequence>MAQNESATPKRDSAEMDEVVRNHRDSSVESCIVLAISTIVAPAQTKQMSSSEASTSTEDTARPVEKPIKSEPEDPPDMLMSLSTVEPSDLCEAKTPEPLDIPCHDQTQQKCEALPVLLNYDISQQEFEKPTVEERPDIPATKDTPSSIPDLSLKRNAQKATATYLETMAVENKIAKEEELQKKLQEKMDYNCNAILDCDVSIDVERRAISRAKSRRRPFWIPWFMERQRYLTSKRNNLQKKNAEMEGVRKRRCKKLEGLMSEKRRLAEELTYFLEGDMHIALIKSEMMIWSRQFRENMARYPASMESISYKDASYSDSSVTMALKLHRNPQSTCTKRVTTALKEKKL</sequence>
<dbReference type="Proteomes" id="UP000737391">
    <property type="component" value="Unassembled WGS sequence"/>
</dbReference>
<gene>
    <name evidence="2" type="ORF">FAGAP_10360</name>
</gene>
<feature type="region of interest" description="Disordered" evidence="1">
    <location>
        <begin position="1"/>
        <end position="24"/>
    </location>
</feature>
<name>A0A9P5B321_9HYPO</name>
<keyword evidence="3" id="KW-1185">Reference proteome</keyword>
<feature type="region of interest" description="Disordered" evidence="1">
    <location>
        <begin position="42"/>
        <end position="77"/>
    </location>
</feature>
<accession>A0A9P5B321</accession>
<proteinExistence type="predicted"/>
<organism evidence="2 3">
    <name type="scientific">Fusarium agapanthi</name>
    <dbReference type="NCBI Taxonomy" id="1803897"/>
    <lineage>
        <taxon>Eukaryota</taxon>
        <taxon>Fungi</taxon>
        <taxon>Dikarya</taxon>
        <taxon>Ascomycota</taxon>
        <taxon>Pezizomycotina</taxon>
        <taxon>Sordariomycetes</taxon>
        <taxon>Hypocreomycetidae</taxon>
        <taxon>Hypocreales</taxon>
        <taxon>Nectriaceae</taxon>
        <taxon>Fusarium</taxon>
        <taxon>Fusarium fujikuroi species complex</taxon>
    </lineage>
</organism>
<comment type="caution">
    <text evidence="2">The sequence shown here is derived from an EMBL/GenBank/DDBJ whole genome shotgun (WGS) entry which is preliminary data.</text>
</comment>
<dbReference type="EMBL" id="LUFC02000887">
    <property type="protein sequence ID" value="KAF4493510.1"/>
    <property type="molecule type" value="Genomic_DNA"/>
</dbReference>
<evidence type="ECO:0000313" key="2">
    <source>
        <dbReference type="EMBL" id="KAF4493510.1"/>
    </source>
</evidence>
<feature type="compositionally biased region" description="Basic and acidic residues" evidence="1">
    <location>
        <begin position="59"/>
        <end position="72"/>
    </location>
</feature>
<feature type="region of interest" description="Disordered" evidence="1">
    <location>
        <begin position="128"/>
        <end position="150"/>
    </location>
</feature>
<reference evidence="2" key="1">
    <citation type="submission" date="2020-01" db="EMBL/GenBank/DDBJ databases">
        <title>Identification and distribution of gene clusters putatively required for synthesis of sphingolipid metabolism inhibitors in phylogenetically diverse species of the filamentous fungus Fusarium.</title>
        <authorList>
            <person name="Kim H.-S."/>
            <person name="Busman M."/>
            <person name="Brown D.W."/>
            <person name="Divon H."/>
            <person name="Uhlig S."/>
            <person name="Proctor R.H."/>
        </authorList>
    </citation>
    <scope>NUCLEOTIDE SEQUENCE</scope>
    <source>
        <strain evidence="2">NRRL 31653</strain>
    </source>
</reference>
<dbReference type="OrthoDB" id="5080513at2759"/>
<feature type="compositionally biased region" description="Low complexity" evidence="1">
    <location>
        <begin position="49"/>
        <end position="58"/>
    </location>
</feature>
<dbReference type="AlphaFoldDB" id="A0A9P5B321"/>
<protein>
    <submittedName>
        <fullName evidence="2">Glutathione S-transferase</fullName>
    </submittedName>
</protein>
<evidence type="ECO:0000313" key="3">
    <source>
        <dbReference type="Proteomes" id="UP000737391"/>
    </source>
</evidence>
<feature type="compositionally biased region" description="Basic and acidic residues" evidence="1">
    <location>
        <begin position="128"/>
        <end position="137"/>
    </location>
</feature>
<evidence type="ECO:0000256" key="1">
    <source>
        <dbReference type="SAM" id="MobiDB-lite"/>
    </source>
</evidence>
<feature type="compositionally biased region" description="Basic and acidic residues" evidence="1">
    <location>
        <begin position="8"/>
        <end position="24"/>
    </location>
</feature>